<dbReference type="AlphaFoldDB" id="A0A364K9T1"/>
<reference evidence="3 4" key="2">
    <citation type="submission" date="2018-06" db="EMBL/GenBank/DDBJ databases">
        <authorList>
            <person name="Zhirakovskaya E."/>
        </authorList>
    </citation>
    <scope>NUCLEOTIDE SEQUENCE [LARGE SCALE GENOMIC DNA]</scope>
    <source>
        <strain evidence="3 4">FBKL4.011</strain>
    </source>
</reference>
<evidence type="ECO:0000256" key="1">
    <source>
        <dbReference type="ARBA" id="ARBA00022723"/>
    </source>
</evidence>
<dbReference type="GO" id="GO:0046872">
    <property type="term" value="F:metal ion binding"/>
    <property type="evidence" value="ECO:0007669"/>
    <property type="project" value="UniProtKB-KW"/>
</dbReference>
<keyword evidence="3" id="KW-0808">Transferase</keyword>
<keyword evidence="1" id="KW-0479">Metal-binding</keyword>
<dbReference type="GO" id="GO:0016740">
    <property type="term" value="F:transferase activity"/>
    <property type="evidence" value="ECO:0007669"/>
    <property type="project" value="UniProtKB-KW"/>
</dbReference>
<dbReference type="OrthoDB" id="192739at2"/>
<dbReference type="InterPro" id="IPR004360">
    <property type="entry name" value="Glyas_Fos-R_dOase_dom"/>
</dbReference>
<keyword evidence="4" id="KW-1185">Reference proteome</keyword>
<dbReference type="Gene3D" id="3.10.180.10">
    <property type="entry name" value="2,3-Dihydroxybiphenyl 1,2-Dioxygenase, domain 1"/>
    <property type="match status" value="1"/>
</dbReference>
<proteinExistence type="predicted"/>
<reference evidence="3 4" key="1">
    <citation type="submission" date="2018-06" db="EMBL/GenBank/DDBJ databases">
        <title>Thermoflavimicrobium daqus sp. nov., a thermophilic microbe isolated from Moutai-flavour Daqu.</title>
        <authorList>
            <person name="Wang X."/>
            <person name="Zhou H."/>
        </authorList>
    </citation>
    <scope>NUCLEOTIDE SEQUENCE [LARGE SCALE GENOMIC DNA]</scope>
    <source>
        <strain evidence="3 4">FBKL4.011</strain>
    </source>
</reference>
<dbReference type="PANTHER" id="PTHR36113:SF6">
    <property type="entry name" value="FOSFOMYCIN RESISTANCE PROTEIN FOSX"/>
    <property type="match status" value="1"/>
</dbReference>
<dbReference type="EMBL" id="QJKK01000001">
    <property type="protein sequence ID" value="RAL26982.1"/>
    <property type="molecule type" value="Genomic_DNA"/>
</dbReference>
<dbReference type="Pfam" id="PF00903">
    <property type="entry name" value="Glyoxalase"/>
    <property type="match status" value="1"/>
</dbReference>
<dbReference type="PANTHER" id="PTHR36113">
    <property type="entry name" value="LYASE, PUTATIVE-RELATED-RELATED"/>
    <property type="match status" value="1"/>
</dbReference>
<protein>
    <submittedName>
        <fullName evidence="3">Glutathione transferase</fullName>
    </submittedName>
</protein>
<comment type="caution">
    <text evidence="3">The sequence shown here is derived from an EMBL/GenBank/DDBJ whole genome shotgun (WGS) entry which is preliminary data.</text>
</comment>
<accession>A0A364K9T1</accession>
<dbReference type="Proteomes" id="UP000251213">
    <property type="component" value="Unassembled WGS sequence"/>
</dbReference>
<name>A0A364K9T1_9BACL</name>
<dbReference type="PROSITE" id="PS51819">
    <property type="entry name" value="VOC"/>
    <property type="match status" value="1"/>
</dbReference>
<dbReference type="InterPro" id="IPR029068">
    <property type="entry name" value="Glyas_Bleomycin-R_OHBP_Dase"/>
</dbReference>
<sequence length="129" mass="14719">MKVTGFNHLTLCIKSLEKSLPFYCDILGMTLVHRGNTDAYLEWGDAWICLLEKSDYQKTENQIGMDHIAFSISEEGFNDAITVLHNHHIPITRTPIERGGGHSVQFLDPDGITIELFTGSLQQRMRNWK</sequence>
<evidence type="ECO:0000259" key="2">
    <source>
        <dbReference type="PROSITE" id="PS51819"/>
    </source>
</evidence>
<evidence type="ECO:0000313" key="3">
    <source>
        <dbReference type="EMBL" id="RAL26982.1"/>
    </source>
</evidence>
<dbReference type="RefSeq" id="WP_113657587.1">
    <property type="nucleotide sequence ID" value="NZ_KZ845663.1"/>
</dbReference>
<dbReference type="InterPro" id="IPR051332">
    <property type="entry name" value="Fosfomycin_Res_Enzymes"/>
</dbReference>
<evidence type="ECO:0000313" key="4">
    <source>
        <dbReference type="Proteomes" id="UP000251213"/>
    </source>
</evidence>
<organism evidence="3 4">
    <name type="scientific">Thermoflavimicrobium daqui</name>
    <dbReference type="NCBI Taxonomy" id="2137476"/>
    <lineage>
        <taxon>Bacteria</taxon>
        <taxon>Bacillati</taxon>
        <taxon>Bacillota</taxon>
        <taxon>Bacilli</taxon>
        <taxon>Bacillales</taxon>
        <taxon>Thermoactinomycetaceae</taxon>
        <taxon>Thermoflavimicrobium</taxon>
    </lineage>
</organism>
<feature type="domain" description="VOC" evidence="2">
    <location>
        <begin position="5"/>
        <end position="119"/>
    </location>
</feature>
<gene>
    <name evidence="3" type="ORF">DL897_02790</name>
</gene>
<dbReference type="InterPro" id="IPR037523">
    <property type="entry name" value="VOC_core"/>
</dbReference>
<dbReference type="SUPFAM" id="SSF54593">
    <property type="entry name" value="Glyoxalase/Bleomycin resistance protein/Dihydroxybiphenyl dioxygenase"/>
    <property type="match status" value="1"/>
</dbReference>